<reference evidence="1 5" key="1">
    <citation type="submission" date="2014-12" db="EMBL/GenBank/DDBJ databases">
        <title>Comparative genome analysis of Bacillus coagulans HM-08, Clostridium butyricum HM-68, Bacillus subtilis HM-66 and Bacillus licheniformis BL-09.</title>
        <authorList>
            <person name="Zhang H."/>
        </authorList>
    </citation>
    <scope>NUCLEOTIDE SEQUENCE [LARGE SCALE GENOMIC DNA]</scope>
    <source>
        <strain evidence="1 5">HM-66</strain>
    </source>
</reference>
<evidence type="ECO:0000313" key="3">
    <source>
        <dbReference type="EMBL" id="MBO3795713.1"/>
    </source>
</evidence>
<dbReference type="AlphaFoldDB" id="A0A063X7U0"/>
<evidence type="ECO:0000313" key="6">
    <source>
        <dbReference type="Proteomes" id="UP000076442"/>
    </source>
</evidence>
<evidence type="ECO:0000313" key="5">
    <source>
        <dbReference type="Proteomes" id="UP000032247"/>
    </source>
</evidence>
<evidence type="ECO:0000313" key="1">
    <source>
        <dbReference type="EMBL" id="KIU10519.1"/>
    </source>
</evidence>
<protein>
    <submittedName>
        <fullName evidence="1">Inner spore coat protein</fullName>
    </submittedName>
    <submittedName>
        <fullName evidence="2">Polypeptide composition of the spore coat required for the assembly of CotJC</fullName>
    </submittedName>
    <submittedName>
        <fullName evidence="3">Spore coat-associated protein CotJA</fullName>
    </submittedName>
</protein>
<dbReference type="EMBL" id="JXBC01000004">
    <property type="protein sequence ID" value="KIU10519.1"/>
    <property type="molecule type" value="Genomic_DNA"/>
</dbReference>
<dbReference type="EMBL" id="CP120576">
    <property type="protein sequence ID" value="WEY84609.1"/>
    <property type="molecule type" value="Genomic_DNA"/>
</dbReference>
<reference evidence="2 6" key="2">
    <citation type="submission" date="2015-09" db="EMBL/GenBank/DDBJ databases">
        <title>Spore heat resistance.</title>
        <authorList>
            <person name="Boekhorst J."/>
            <person name="Berendsen E.M."/>
            <person name="Wells-Bennik M.H."/>
            <person name="Kuipers O.P."/>
        </authorList>
    </citation>
    <scope>NUCLEOTIDE SEQUENCE [LARGE SCALE GENOMIC DNA]</scope>
    <source>
        <strain evidence="2 6">B4122</strain>
    </source>
</reference>
<dbReference type="RefSeq" id="WP_003219489.1">
    <property type="nucleotide sequence ID" value="NZ_AP024621.1"/>
</dbReference>
<dbReference type="PATRIC" id="fig|1423.134.peg.4204"/>
<name>A0A063X7U0_BACIU</name>
<sequence>MKDMQPFTPVKSYTPFHSRFDPCPPIGKKYYRTPPNLYMTFQPEHMEQFSPMEALRKGTLWKDLYDFYENPYRGGDAHGKKG</sequence>
<organism evidence="1 5">
    <name type="scientific">Bacillus subtilis</name>
    <dbReference type="NCBI Taxonomy" id="1423"/>
    <lineage>
        <taxon>Bacteria</taxon>
        <taxon>Bacillati</taxon>
        <taxon>Bacillota</taxon>
        <taxon>Bacilli</taxon>
        <taxon>Bacillales</taxon>
        <taxon>Bacillaceae</taxon>
        <taxon>Bacillus</taxon>
    </lineage>
</organism>
<keyword evidence="1" id="KW-0946">Virion</keyword>
<dbReference type="Proteomes" id="UP000076442">
    <property type="component" value="Unassembled WGS sequence"/>
</dbReference>
<dbReference type="STRING" id="483913.AN935_03630"/>
<reference evidence="4" key="4">
    <citation type="submission" date="2023-03" db="EMBL/GenBank/DDBJ databases">
        <title>Complete genome sequences of 52 Bacillus and Priestia strains isolated from West-African fermentations and 26 reference strains from the DSMZ collection.</title>
        <authorList>
            <person name="Wiedenbein E.S."/>
            <person name="Canoy T.S."/>
            <person name="Hui Y."/>
            <person name="Parkouda C."/>
            <person name="Dawende C."/>
            <person name="Ametefe E."/>
            <person name="Jespersen L."/>
            <person name="Nielsen D.S."/>
        </authorList>
    </citation>
    <scope>NUCLEOTIDE SEQUENCE</scope>
    <source>
        <strain evidence="4">PRO56</strain>
    </source>
</reference>
<dbReference type="OrthoDB" id="2376696at2"/>
<gene>
    <name evidence="3" type="primary">cotJA</name>
    <name evidence="2" type="ORF">B4122_2886</name>
    <name evidence="3" type="ORF">J5227_15700</name>
    <name evidence="4" type="ORF">P5633_20550</name>
    <name evidence="1" type="ORF">SC09_Contig25orf00278</name>
</gene>
<evidence type="ECO:0000313" key="2">
    <source>
        <dbReference type="EMBL" id="KZD90807.1"/>
    </source>
</evidence>
<evidence type="ECO:0000313" key="4">
    <source>
        <dbReference type="EMBL" id="WEY84609.1"/>
    </source>
</evidence>
<dbReference type="Proteomes" id="UP000665181">
    <property type="component" value="Unassembled WGS sequence"/>
</dbReference>
<dbReference type="OMA" id="PCPPIRV"/>
<dbReference type="GeneID" id="86874854"/>
<dbReference type="EMBL" id="JAGFPW010000015">
    <property type="protein sequence ID" value="MBO3795713.1"/>
    <property type="molecule type" value="Genomic_DNA"/>
</dbReference>
<dbReference type="EMBL" id="LJZV01000014">
    <property type="protein sequence ID" value="KZD90807.1"/>
    <property type="molecule type" value="Genomic_DNA"/>
</dbReference>
<proteinExistence type="predicted"/>
<dbReference type="Proteomes" id="UP001214898">
    <property type="component" value="Chromosome"/>
</dbReference>
<keyword evidence="1" id="KW-0167">Capsid protein</keyword>
<accession>A0A063X7U0</accession>
<dbReference type="Pfam" id="PF11007">
    <property type="entry name" value="CotJA"/>
    <property type="match status" value="1"/>
</dbReference>
<reference evidence="3" key="3">
    <citation type="submission" date="2021-03" db="EMBL/GenBank/DDBJ databases">
        <title>Isolation of Bacillus subtilis from fermented food sample.</title>
        <authorList>
            <person name="Lakshmanan V."/>
            <person name="Athira K."/>
            <person name="Rajagopal K."/>
        </authorList>
    </citation>
    <scope>NUCLEOTIDE SEQUENCE</scope>
    <source>
        <strain evidence="3">S1</strain>
    </source>
</reference>
<dbReference type="Proteomes" id="UP000032247">
    <property type="component" value="Unassembled WGS sequence"/>
</dbReference>
<dbReference type="InterPro" id="IPR020256">
    <property type="entry name" value="Spore_coat_CotJA"/>
</dbReference>